<evidence type="ECO:0000313" key="2">
    <source>
        <dbReference type="Proteomes" id="UP000188357"/>
    </source>
</evidence>
<proteinExistence type="predicted"/>
<name>A0A1R4GXV4_9GAMM</name>
<dbReference type="Proteomes" id="UP000188357">
    <property type="component" value="Unassembled WGS sequence"/>
</dbReference>
<gene>
    <name evidence="1" type="ORF">A1232T_02163</name>
</gene>
<dbReference type="EMBL" id="FUGE01000229">
    <property type="protein sequence ID" value="SJM72964.1"/>
    <property type="molecule type" value="Genomic_DNA"/>
</dbReference>
<dbReference type="RefSeq" id="WP_143514138.1">
    <property type="nucleotide sequence ID" value="NZ_FUGE01000229.1"/>
</dbReference>
<organism evidence="1 2">
    <name type="scientific">Psychrobacter piechaudii</name>
    <dbReference type="NCBI Taxonomy" id="1945521"/>
    <lineage>
        <taxon>Bacteria</taxon>
        <taxon>Pseudomonadati</taxon>
        <taxon>Pseudomonadota</taxon>
        <taxon>Gammaproteobacteria</taxon>
        <taxon>Moraxellales</taxon>
        <taxon>Moraxellaceae</taxon>
        <taxon>Psychrobacter</taxon>
    </lineage>
</organism>
<sequence>MYYLNAGSHDVIGKLEPERLYIYTIQYQDTEDSLEISYVDSSGKKNSTTAVGFVAKYDKQCYRLTLINQSSITPTLPRSGSRVRISFPAPNSKEASLHSEAFFVFKISVLIGIFYQV</sequence>
<protein>
    <submittedName>
        <fullName evidence="1">Uncharacterized protein</fullName>
    </submittedName>
</protein>
<reference evidence="1 2" key="1">
    <citation type="submission" date="2017-02" db="EMBL/GenBank/DDBJ databases">
        <authorList>
            <person name="Peterson S.W."/>
        </authorList>
    </citation>
    <scope>NUCLEOTIDE SEQUENCE [LARGE SCALE GENOMIC DNA]</scope>
    <source>
        <strain evidence="1">Psychrobacter_piechaudii</strain>
    </source>
</reference>
<dbReference type="OrthoDB" id="6659142at2"/>
<accession>A0A1R4GXV4</accession>
<evidence type="ECO:0000313" key="1">
    <source>
        <dbReference type="EMBL" id="SJM72964.1"/>
    </source>
</evidence>
<keyword evidence="2" id="KW-1185">Reference proteome</keyword>
<dbReference type="AlphaFoldDB" id="A0A1R4GXV4"/>